<dbReference type="EMBL" id="FMHZ01000002">
    <property type="protein sequence ID" value="SCL70332.1"/>
    <property type="molecule type" value="Genomic_DNA"/>
</dbReference>
<organism evidence="2 3">
    <name type="scientific">Micromonospora citrea</name>
    <dbReference type="NCBI Taxonomy" id="47855"/>
    <lineage>
        <taxon>Bacteria</taxon>
        <taxon>Bacillati</taxon>
        <taxon>Actinomycetota</taxon>
        <taxon>Actinomycetes</taxon>
        <taxon>Micromonosporales</taxon>
        <taxon>Micromonosporaceae</taxon>
        <taxon>Micromonospora</taxon>
    </lineage>
</organism>
<dbReference type="RefSeq" id="WP_141721812.1">
    <property type="nucleotide sequence ID" value="NZ_FMHZ01000002.1"/>
</dbReference>
<proteinExistence type="predicted"/>
<evidence type="ECO:0000256" key="1">
    <source>
        <dbReference type="SAM" id="MobiDB-lite"/>
    </source>
</evidence>
<evidence type="ECO:0000313" key="2">
    <source>
        <dbReference type="EMBL" id="SCL70332.1"/>
    </source>
</evidence>
<dbReference type="AlphaFoldDB" id="A0A1C6VVS6"/>
<protein>
    <submittedName>
        <fullName evidence="2">Uncharacterized protein</fullName>
    </submittedName>
</protein>
<reference evidence="3" key="1">
    <citation type="submission" date="2016-06" db="EMBL/GenBank/DDBJ databases">
        <authorList>
            <person name="Varghese N."/>
            <person name="Submissions Spin"/>
        </authorList>
    </citation>
    <scope>NUCLEOTIDE SEQUENCE [LARGE SCALE GENOMIC DNA]</scope>
    <source>
        <strain evidence="3">DSM 43903</strain>
    </source>
</reference>
<dbReference type="OrthoDB" id="3882213at2"/>
<feature type="region of interest" description="Disordered" evidence="1">
    <location>
        <begin position="826"/>
        <end position="849"/>
    </location>
</feature>
<dbReference type="Proteomes" id="UP000199001">
    <property type="component" value="Unassembled WGS sequence"/>
</dbReference>
<evidence type="ECO:0000313" key="3">
    <source>
        <dbReference type="Proteomes" id="UP000199001"/>
    </source>
</evidence>
<sequence length="1014" mass="113960">MIRVSLSLLAGENAHHSFEHVCRHVAKRRIASNVLPATGPVSAGGDQGRDFETFRTYLVEELPFALGFLALASRDVVAFACTIQRDKLRAKFESDIAAICTQGTHVDRIYIFAVAEVPVGLRKKVEAWALEQYNVGLEIIDGFGLAEWLAEPDLYWIAQEYLHLPAELAPRQADEPEPDLPDWYVELREYWQEPHRTPSNLGDMFDLRHGLRHAIPPGPTRVDLDGWLTLMTRLAEHSADADVRLHAVYEIVAARSRGKADLRPAEPLIRRFMAEIELSDDPTILFNASVLVQVCTTAAALNHTDIPLPEILTWIPQQRRHVDQLLERDWGPNTRAGLLQAAAHLALHVDYTGAEVRGSATLAELDQQYEALMEAIHEGALQQHLDAAPVVDLDDGMRRLLELAELLPDARGYPIESFSAVIDILAPTLRDHPLYRRVCDGLDDAVKRQEGDAAVGDKCRQRATALQKAGRLLDALREFHQAKVNWFHGDTLYGALRAMANIVDIYCALGMYLAAKKYALAMAAIAHNSLDPSDREFLPMALFSAANQDHLVGAWIASADLASIASLAHLAYAPDPANLDRHTYVSEAVQYQVYTGLVARQTRPNFETAFWDILDRGHLTPLVRTGVDAWSARVSYNEQEWLDWLSEKAGAPFSDVGPERTIVFRALGVVWTIHGRNEQNIVLAIEDFTSTLQILLVEFASLDPTIIPQDVDIEIRTYPADRRPTDTYMTRVDGGRRLWLLFLPAEPQDEADDEQRIRQGVLHLAFQVLLGNSLLDREPFSQLMDQAARNGLFQNLEVGRPYHELARFRTQPIPPLADARYRPLVHGERTTPRGGSPHLEPRSDPGPGYSVEKAQAILAERYEVLPIPIRHTLPALLQDERVRDLFNSLRDEGWKDWHLLTVVMNLTVNHRIEARYGPLTAERLGQLREAVFDEALREEGPDDPRVSPAEISRDVMMHRIHMAAVSSLRRWGLVLHHGDTSADPVMQVLEHRYGFWTDDIPHDDPFQGLLPAGT</sequence>
<gene>
    <name evidence="2" type="ORF">GA0070606_5366</name>
</gene>
<keyword evidence="3" id="KW-1185">Reference proteome</keyword>
<accession>A0A1C6VVS6</accession>
<name>A0A1C6VVS6_9ACTN</name>